<dbReference type="InterPro" id="IPR002591">
    <property type="entry name" value="Phosphodiest/P_Trfase"/>
</dbReference>
<comment type="caution">
    <text evidence="2">The sequence shown here is derived from an EMBL/GenBank/DDBJ whole genome shotgun (WGS) entry which is preliminary data.</text>
</comment>
<reference evidence="2 3" key="1">
    <citation type="submission" date="2024-01" db="EMBL/GenBank/DDBJ databases">
        <title>The genome of the rayed Mediterranean limpet Patella caerulea (Linnaeus, 1758).</title>
        <authorList>
            <person name="Anh-Thu Weber A."/>
            <person name="Halstead-Nussloch G."/>
        </authorList>
    </citation>
    <scope>NUCLEOTIDE SEQUENCE [LARGE SCALE GENOMIC DNA]</scope>
    <source>
        <strain evidence="2">AATW-2023a</strain>
        <tissue evidence="2">Whole specimen</tissue>
    </source>
</reference>
<dbReference type="CDD" id="cd16018">
    <property type="entry name" value="Enpp"/>
    <property type="match status" value="1"/>
</dbReference>
<evidence type="ECO:0000256" key="1">
    <source>
        <dbReference type="SAM" id="SignalP"/>
    </source>
</evidence>
<dbReference type="Gene3D" id="3.40.720.10">
    <property type="entry name" value="Alkaline Phosphatase, subunit A"/>
    <property type="match status" value="1"/>
</dbReference>
<dbReference type="InterPro" id="IPR017850">
    <property type="entry name" value="Alkaline_phosphatase_core_sf"/>
</dbReference>
<name>A0AAN8JV71_PATCE</name>
<protein>
    <submittedName>
        <fullName evidence="2">Uncharacterized protein</fullName>
    </submittedName>
</protein>
<dbReference type="Pfam" id="PF01663">
    <property type="entry name" value="Phosphodiest"/>
    <property type="match status" value="1"/>
</dbReference>
<dbReference type="Proteomes" id="UP001347796">
    <property type="component" value="Unassembled WGS sequence"/>
</dbReference>
<keyword evidence="3" id="KW-1185">Reference proteome</keyword>
<dbReference type="GO" id="GO:0016787">
    <property type="term" value="F:hydrolase activity"/>
    <property type="evidence" value="ECO:0007669"/>
    <property type="project" value="UniProtKB-ARBA"/>
</dbReference>
<dbReference type="SUPFAM" id="SSF53649">
    <property type="entry name" value="Alkaline phosphatase-like"/>
    <property type="match status" value="1"/>
</dbReference>
<dbReference type="EMBL" id="JAZGQO010000007">
    <property type="protein sequence ID" value="KAK6183340.1"/>
    <property type="molecule type" value="Genomic_DNA"/>
</dbReference>
<dbReference type="AlphaFoldDB" id="A0AAN8JV71"/>
<evidence type="ECO:0000313" key="3">
    <source>
        <dbReference type="Proteomes" id="UP001347796"/>
    </source>
</evidence>
<organism evidence="2 3">
    <name type="scientific">Patella caerulea</name>
    <name type="common">Rayed Mediterranean limpet</name>
    <dbReference type="NCBI Taxonomy" id="87958"/>
    <lineage>
        <taxon>Eukaryota</taxon>
        <taxon>Metazoa</taxon>
        <taxon>Spiralia</taxon>
        <taxon>Lophotrochozoa</taxon>
        <taxon>Mollusca</taxon>
        <taxon>Gastropoda</taxon>
        <taxon>Patellogastropoda</taxon>
        <taxon>Patelloidea</taxon>
        <taxon>Patellidae</taxon>
        <taxon>Patella</taxon>
    </lineage>
</organism>
<accession>A0AAN8JV71</accession>
<proteinExistence type="predicted"/>
<evidence type="ECO:0000313" key="2">
    <source>
        <dbReference type="EMBL" id="KAK6183340.1"/>
    </source>
</evidence>
<dbReference type="Gene3D" id="3.30.1360.180">
    <property type="match status" value="1"/>
</dbReference>
<dbReference type="PANTHER" id="PTHR10151:SF120">
    <property type="entry name" value="BIS(5'-ADENOSYL)-TRIPHOSPHATASE"/>
    <property type="match status" value="1"/>
</dbReference>
<feature type="signal peptide" evidence="1">
    <location>
        <begin position="1"/>
        <end position="19"/>
    </location>
</feature>
<sequence>MNWLILLVSLIGICRVNECKKIYEDKVLLVSMDGFRWDYLENIDTPNFDSFAAQGVKVRYMNNTFIPETFPCHFTMVTGLYEESHGIVGNYMYDPIFNESFGLSTHDSKWWEAGEPIWITATKKNKKSATHFWPGSEVEFNGVRPAIWLQYNETIPFEKRIETVVDWFANKGVHFATLYFHEPDRTGHKYGPDSQEIKDKVKYMDGLLGSLILGLRENKLWDSINVIITSDHGMASVDVDNKLVDINDYVPANTVKMVPRDGAVIQILPEDGQEDVVFQALKAKENEMHATVYKKDDIPERYHYKNNRRVAPIVAIAEEGWLISDKPKKYSKLHSLGGHGYDNRFMSMKPIFLAHGPNFKVNYKQESIESVDIYPLICKLLGVNAAPNNGSLSNTAAMLKANE</sequence>
<keyword evidence="1" id="KW-0732">Signal</keyword>
<dbReference type="PANTHER" id="PTHR10151">
    <property type="entry name" value="ECTONUCLEOTIDE PYROPHOSPHATASE/PHOSPHODIESTERASE"/>
    <property type="match status" value="1"/>
</dbReference>
<gene>
    <name evidence="2" type="ORF">SNE40_010840</name>
</gene>
<feature type="chain" id="PRO_5042935835" evidence="1">
    <location>
        <begin position="20"/>
        <end position="403"/>
    </location>
</feature>